<dbReference type="InterPro" id="IPR017871">
    <property type="entry name" value="ABC_transporter-like_CS"/>
</dbReference>
<evidence type="ECO:0000313" key="7">
    <source>
        <dbReference type="Proteomes" id="UP000315842"/>
    </source>
</evidence>
<dbReference type="Pfam" id="PF00005">
    <property type="entry name" value="ABC_tran"/>
    <property type="match status" value="1"/>
</dbReference>
<dbReference type="GO" id="GO:0005524">
    <property type="term" value="F:ATP binding"/>
    <property type="evidence" value="ECO:0007669"/>
    <property type="project" value="UniProtKB-KW"/>
</dbReference>
<sequence>MMVLLEDMVVRRGRFELGPVSTRFDVGVTALLGANGAGKSTLMGAVVGVLAPTRGRVEIERSGGRPMPPGYLPQDFDAPRRVRVTDYLRFVAWCRSSRRTPITDHEISEALRAVGLEDRAGWRFGALSGGMRRRVGVAQALIGSAGVVVLDEPTVGLDPVQRTELRELIATLGREHAVLVSTHLAEDVAAVAERVLILADGSDAFQGSVDELAERGGGTAVSSESVERGFLSVVRDRVSA</sequence>
<proteinExistence type="inferred from homology"/>
<evidence type="ECO:0000313" key="6">
    <source>
        <dbReference type="EMBL" id="GEA82358.1"/>
    </source>
</evidence>
<feature type="domain" description="ABC transporter" evidence="5">
    <location>
        <begin position="2"/>
        <end position="225"/>
    </location>
</feature>
<comment type="similarity">
    <text evidence="1">Belongs to the ABC transporter superfamily.</text>
</comment>
<keyword evidence="4 6" id="KW-0067">ATP-binding</keyword>
<dbReference type="InterPro" id="IPR027417">
    <property type="entry name" value="P-loop_NTPase"/>
</dbReference>
<dbReference type="Proteomes" id="UP000315842">
    <property type="component" value="Unassembled WGS sequence"/>
</dbReference>
<keyword evidence="3" id="KW-0547">Nucleotide-binding</keyword>
<evidence type="ECO:0000256" key="3">
    <source>
        <dbReference type="ARBA" id="ARBA00022741"/>
    </source>
</evidence>
<evidence type="ECO:0000259" key="5">
    <source>
        <dbReference type="PROSITE" id="PS50893"/>
    </source>
</evidence>
<protein>
    <submittedName>
        <fullName evidence="6">ABC transporter ATP-binding protein</fullName>
    </submittedName>
</protein>
<dbReference type="Gene3D" id="3.40.50.300">
    <property type="entry name" value="P-loop containing nucleotide triphosphate hydrolases"/>
    <property type="match status" value="1"/>
</dbReference>
<name>A0A4Y3KH83_CELUD</name>
<dbReference type="GO" id="GO:0016887">
    <property type="term" value="F:ATP hydrolysis activity"/>
    <property type="evidence" value="ECO:0007669"/>
    <property type="project" value="InterPro"/>
</dbReference>
<reference evidence="6 7" key="1">
    <citation type="submission" date="2019-06" db="EMBL/GenBank/DDBJ databases">
        <title>Whole genome shotgun sequence of Cellulomonas uda NBRC 3747.</title>
        <authorList>
            <person name="Hosoyama A."/>
            <person name="Uohara A."/>
            <person name="Ohji S."/>
            <person name="Ichikawa N."/>
        </authorList>
    </citation>
    <scope>NUCLEOTIDE SEQUENCE [LARGE SCALE GENOMIC DNA]</scope>
    <source>
        <strain evidence="6 7">NBRC 3747</strain>
    </source>
</reference>
<dbReference type="PANTHER" id="PTHR43335:SF2">
    <property type="entry name" value="ABC TRANSPORTER, ATP-BINDING PROTEIN"/>
    <property type="match status" value="1"/>
</dbReference>
<dbReference type="PROSITE" id="PS00211">
    <property type="entry name" value="ABC_TRANSPORTER_1"/>
    <property type="match status" value="1"/>
</dbReference>
<gene>
    <name evidence="6" type="ORF">CUD01_28020</name>
</gene>
<keyword evidence="7" id="KW-1185">Reference proteome</keyword>
<evidence type="ECO:0000256" key="2">
    <source>
        <dbReference type="ARBA" id="ARBA00022448"/>
    </source>
</evidence>
<dbReference type="PROSITE" id="PS50893">
    <property type="entry name" value="ABC_TRANSPORTER_2"/>
    <property type="match status" value="1"/>
</dbReference>
<dbReference type="InterPro" id="IPR003439">
    <property type="entry name" value="ABC_transporter-like_ATP-bd"/>
</dbReference>
<dbReference type="AlphaFoldDB" id="A0A4Y3KH83"/>
<dbReference type="InterPro" id="IPR003593">
    <property type="entry name" value="AAA+_ATPase"/>
</dbReference>
<dbReference type="SUPFAM" id="SSF52540">
    <property type="entry name" value="P-loop containing nucleoside triphosphate hydrolases"/>
    <property type="match status" value="1"/>
</dbReference>
<dbReference type="PANTHER" id="PTHR43335">
    <property type="entry name" value="ABC TRANSPORTER, ATP-BINDING PROTEIN"/>
    <property type="match status" value="1"/>
</dbReference>
<evidence type="ECO:0000256" key="1">
    <source>
        <dbReference type="ARBA" id="ARBA00005417"/>
    </source>
</evidence>
<accession>A0A4Y3KH83</accession>
<keyword evidence="2" id="KW-0813">Transport</keyword>
<organism evidence="6 7">
    <name type="scientific">Cellulomonas uda</name>
    <dbReference type="NCBI Taxonomy" id="1714"/>
    <lineage>
        <taxon>Bacteria</taxon>
        <taxon>Bacillati</taxon>
        <taxon>Actinomycetota</taxon>
        <taxon>Actinomycetes</taxon>
        <taxon>Micrococcales</taxon>
        <taxon>Cellulomonadaceae</taxon>
        <taxon>Cellulomonas</taxon>
    </lineage>
</organism>
<evidence type="ECO:0000256" key="4">
    <source>
        <dbReference type="ARBA" id="ARBA00022840"/>
    </source>
</evidence>
<comment type="caution">
    <text evidence="6">The sequence shown here is derived from an EMBL/GenBank/DDBJ whole genome shotgun (WGS) entry which is preliminary data.</text>
</comment>
<dbReference type="SMART" id="SM00382">
    <property type="entry name" value="AAA"/>
    <property type="match status" value="1"/>
</dbReference>
<dbReference type="EMBL" id="BJLP01000057">
    <property type="protein sequence ID" value="GEA82358.1"/>
    <property type="molecule type" value="Genomic_DNA"/>
</dbReference>